<feature type="compositionally biased region" description="Basic and acidic residues" evidence="1">
    <location>
        <begin position="246"/>
        <end position="263"/>
    </location>
</feature>
<evidence type="ECO:0000313" key="4">
    <source>
        <dbReference type="Proteomes" id="UP000007110"/>
    </source>
</evidence>
<feature type="compositionally biased region" description="Polar residues" evidence="1">
    <location>
        <begin position="48"/>
        <end position="92"/>
    </location>
</feature>
<dbReference type="InterPro" id="IPR040467">
    <property type="entry name" value="CCDC66_dom"/>
</dbReference>
<feature type="compositionally biased region" description="Basic and acidic residues" evidence="1">
    <location>
        <begin position="445"/>
        <end position="466"/>
    </location>
</feature>
<feature type="region of interest" description="Disordered" evidence="1">
    <location>
        <begin position="707"/>
        <end position="903"/>
    </location>
</feature>
<feature type="compositionally biased region" description="Basic and acidic residues" evidence="1">
    <location>
        <begin position="822"/>
        <end position="862"/>
    </location>
</feature>
<dbReference type="InParanoid" id="A0A7M7T5U8"/>
<feature type="compositionally biased region" description="Polar residues" evidence="1">
    <location>
        <begin position="677"/>
        <end position="691"/>
    </location>
</feature>
<dbReference type="InterPro" id="IPR039183">
    <property type="entry name" value="CCD66"/>
</dbReference>
<feature type="compositionally biased region" description="Polar residues" evidence="1">
    <location>
        <begin position="645"/>
        <end position="654"/>
    </location>
</feature>
<feature type="compositionally biased region" description="Basic and acidic residues" evidence="1">
    <location>
        <begin position="93"/>
        <end position="107"/>
    </location>
</feature>
<dbReference type="EnsemblMetazoa" id="XM_031000274">
    <property type="protein sequence ID" value="XP_030856134"/>
    <property type="gene ID" value="LOC581879"/>
</dbReference>
<dbReference type="RefSeq" id="XP_030856134.1">
    <property type="nucleotide sequence ID" value="XM_031000274.1"/>
</dbReference>
<feature type="compositionally biased region" description="Basic and acidic residues" evidence="1">
    <location>
        <begin position="773"/>
        <end position="802"/>
    </location>
</feature>
<feature type="compositionally biased region" description="Polar residues" evidence="1">
    <location>
        <begin position="340"/>
        <end position="349"/>
    </location>
</feature>
<evidence type="ECO:0000259" key="2">
    <source>
        <dbReference type="Pfam" id="PF15236"/>
    </source>
</evidence>
<feature type="compositionally biased region" description="Basic and acidic residues" evidence="1">
    <location>
        <begin position="524"/>
        <end position="581"/>
    </location>
</feature>
<reference evidence="3" key="2">
    <citation type="submission" date="2021-01" db="UniProtKB">
        <authorList>
            <consortium name="EnsemblMetazoa"/>
        </authorList>
    </citation>
    <scope>IDENTIFICATION</scope>
</reference>
<dbReference type="AlphaFoldDB" id="A0A7M7T5U8"/>
<feature type="region of interest" description="Disordered" evidence="1">
    <location>
        <begin position="163"/>
        <end position="501"/>
    </location>
</feature>
<feature type="compositionally biased region" description="Low complexity" evidence="1">
    <location>
        <begin position="324"/>
        <end position="339"/>
    </location>
</feature>
<feature type="compositionally biased region" description="Polar residues" evidence="1">
    <location>
        <begin position="310"/>
        <end position="323"/>
    </location>
</feature>
<dbReference type="Proteomes" id="UP000007110">
    <property type="component" value="Unassembled WGS sequence"/>
</dbReference>
<dbReference type="PANTHER" id="PTHR22736">
    <property type="entry name" value="COILED-COIL DOMAIN-CONTAINING PROTEIN 66"/>
    <property type="match status" value="1"/>
</dbReference>
<dbReference type="KEGG" id="spu:581879"/>
<dbReference type="GO" id="GO:0005874">
    <property type="term" value="C:microtubule"/>
    <property type="evidence" value="ECO:0000318"/>
    <property type="project" value="GO_Central"/>
</dbReference>
<proteinExistence type="predicted"/>
<feature type="compositionally biased region" description="Basic and acidic residues" evidence="1">
    <location>
        <begin position="168"/>
        <end position="182"/>
    </location>
</feature>
<dbReference type="OMA" id="PFMRTED"/>
<feature type="compositionally biased region" description="Basic and acidic residues" evidence="1">
    <location>
        <begin position="711"/>
        <end position="734"/>
    </location>
</feature>
<feature type="compositionally biased region" description="Low complexity" evidence="1">
    <location>
        <begin position="190"/>
        <end position="205"/>
    </location>
</feature>
<organism evidence="3 4">
    <name type="scientific">Strongylocentrotus purpuratus</name>
    <name type="common">Purple sea urchin</name>
    <dbReference type="NCBI Taxonomy" id="7668"/>
    <lineage>
        <taxon>Eukaryota</taxon>
        <taxon>Metazoa</taxon>
        <taxon>Echinodermata</taxon>
        <taxon>Eleutherozoa</taxon>
        <taxon>Echinozoa</taxon>
        <taxon>Echinoidea</taxon>
        <taxon>Euechinoidea</taxon>
        <taxon>Echinacea</taxon>
        <taxon>Camarodonta</taxon>
        <taxon>Echinidea</taxon>
        <taxon>Strongylocentrotidae</taxon>
        <taxon>Strongylocentrotus</taxon>
    </lineage>
</organism>
<evidence type="ECO:0000256" key="1">
    <source>
        <dbReference type="SAM" id="MobiDB-lite"/>
    </source>
</evidence>
<dbReference type="Pfam" id="PF15236">
    <property type="entry name" value="CCDC66"/>
    <property type="match status" value="1"/>
</dbReference>
<reference evidence="4" key="1">
    <citation type="submission" date="2015-02" db="EMBL/GenBank/DDBJ databases">
        <title>Genome sequencing for Strongylocentrotus purpuratus.</title>
        <authorList>
            <person name="Murali S."/>
            <person name="Liu Y."/>
            <person name="Vee V."/>
            <person name="English A."/>
            <person name="Wang M."/>
            <person name="Skinner E."/>
            <person name="Han Y."/>
            <person name="Muzny D.M."/>
            <person name="Worley K.C."/>
            <person name="Gibbs R.A."/>
        </authorList>
    </citation>
    <scope>NUCLEOTIDE SEQUENCE</scope>
</reference>
<feature type="compositionally biased region" description="Basic and acidic residues" evidence="1">
    <location>
        <begin position="590"/>
        <end position="623"/>
    </location>
</feature>
<sequence>MNRGEGLRIAAKAKSGNSIGHMFKDTKAKPKKFSYKSKTQSFPVRRNVNGTIDEGNQQLSKTAGSRPSEQQKSTNKQTVNKHVLNQKNSTKAPDQKEKVKSHFIDKNKKALTKREKILKQADTVTLTQDQLNAILKTIGNAGESAGAPSFSIDAGELKVNLSSINQENENKESEKARERDGDENTSAVITNANNNQDGNNNDQTASNDAPKETRTQESTRTAAVVQKQSPRLGQADILNTIGMSEQNDRSLVERKKQQWKQELDAQLAAKQAAQEKEGRGRRGRSQIAVNSDGWNPWGQPGGGAPMRSSVDASSPRDNQVPQVSTSDPSPGRSSRGQGSNDMMSQSISGLSHREKQRNVPAAMRSSFAIGGMHNGHDDDFKRKEKQLWLEDLERQKREAKEKKEQEKASDRAAESAVMQHWAEPVEHPQPKMISRMDNKVSQVQDDSRVMSRMAAERKEQTRETEQPKSAPLNRSRSPHTNDDASPRSHLRPANALIDPAEMERRDIQKKKKLEHMAFVQAQVEEKRRKKQEALALRRQEEAEEERKLAEERDHLARDFEHEQEKLRKKEEACAAKQRALEESMQNAHDAAMREKHAGRMRKLERQGHDVSNLRKSWEDKRQSPEASPRLPAQAIGSHPQPALKPTTSISFSPRQEQHPSADLQGNARTVATHIQDAATSPINEVSTQTDLDVNYISPRLIEAIRMASEGAEYKPKSKKRTDHEKSRQLAEGGRKKEKGSKVVSIKEETSDNKASKSRKNSDASKPKWGQSEQAKKGMKNSEKDMSMSKRKREERLKKRQEELLSLQERSAPKRVSQPKQTQMEKKMETESQGRKSRADTKLSHHTEEKENKRERAGSRREAAVLAQERVMSQQQSRKEFRPSSSEDSSSTQTPTLRNNDFVPFMRTEDDELLEGRLSVSPAPAPPRQVPKTNDALTRDASRASRNSRQSNREMDPLLNPDRLKDKEHRQEEILLQLSTLRQGLLMKQKELEIGLPPSSPVFI</sequence>
<dbReference type="PANTHER" id="PTHR22736:SF2">
    <property type="entry name" value="COILED-COIL DOMAIN-CONTAINING PROTEIN 66"/>
    <property type="match status" value="1"/>
</dbReference>
<accession>A0A7M7T5U8</accession>
<keyword evidence="4" id="KW-1185">Reference proteome</keyword>
<dbReference type="GO" id="GO:0008017">
    <property type="term" value="F:microtubule binding"/>
    <property type="evidence" value="ECO:0000318"/>
    <property type="project" value="GO_Central"/>
</dbReference>
<dbReference type="GeneID" id="581879"/>
<feature type="region of interest" description="Disordered" evidence="1">
    <location>
        <begin position="1"/>
        <end position="107"/>
    </location>
</feature>
<dbReference type="OrthoDB" id="10042846at2759"/>
<feature type="compositionally biased region" description="Basic and acidic residues" evidence="1">
    <location>
        <begin position="950"/>
        <end position="965"/>
    </location>
</feature>
<name>A0A7M7T5U8_STRPU</name>
<dbReference type="GO" id="GO:0005929">
    <property type="term" value="C:cilium"/>
    <property type="evidence" value="ECO:0000318"/>
    <property type="project" value="GO_Central"/>
</dbReference>
<feature type="region of interest" description="Disordered" evidence="1">
    <location>
        <begin position="917"/>
        <end position="965"/>
    </location>
</feature>
<feature type="compositionally biased region" description="Basic and acidic residues" evidence="1">
    <location>
        <begin position="423"/>
        <end position="438"/>
    </location>
</feature>
<dbReference type="GO" id="GO:0060271">
    <property type="term" value="P:cilium assembly"/>
    <property type="evidence" value="ECO:0000318"/>
    <property type="project" value="GO_Central"/>
</dbReference>
<feature type="domain" description="CCDC66" evidence="2">
    <location>
        <begin position="476"/>
        <end position="612"/>
    </location>
</feature>
<feature type="compositionally biased region" description="Polar residues" evidence="1">
    <location>
        <begin position="218"/>
        <end position="231"/>
    </location>
</feature>
<feature type="compositionally biased region" description="Basic and acidic residues" evidence="1">
    <location>
        <begin position="374"/>
        <end position="413"/>
    </location>
</feature>
<dbReference type="CTD" id="285331"/>
<protein>
    <recommendedName>
        <fullName evidence="2">CCDC66 domain-containing protein</fullName>
    </recommendedName>
</protein>
<evidence type="ECO:0000313" key="3">
    <source>
        <dbReference type="EnsemblMetazoa" id="XP_030856134"/>
    </source>
</evidence>
<feature type="compositionally biased region" description="Basic and acidic residues" evidence="1">
    <location>
        <begin position="744"/>
        <end position="765"/>
    </location>
</feature>
<feature type="region of interest" description="Disordered" evidence="1">
    <location>
        <begin position="524"/>
        <end position="694"/>
    </location>
</feature>